<evidence type="ECO:0000313" key="1">
    <source>
        <dbReference type="EMBL" id="CAJ0608461.1"/>
    </source>
</evidence>
<dbReference type="EMBL" id="CATQJL010000316">
    <property type="protein sequence ID" value="CAJ0608461.1"/>
    <property type="molecule type" value="Genomic_DNA"/>
</dbReference>
<sequence>MAFGGLLEGFLAEKNFDEPRHRRHLRMEIATRRSLTETGNEKLLMKKLSTVSAPIPKYSWTLVSRGKLRFH</sequence>
<accession>A0AA36HCZ1</accession>
<reference evidence="1" key="1">
    <citation type="submission" date="2023-07" db="EMBL/GenBank/DDBJ databases">
        <authorList>
            <consortium name="CYATHOMIX"/>
        </authorList>
    </citation>
    <scope>NUCLEOTIDE SEQUENCE</scope>
    <source>
        <strain evidence="1">N/A</strain>
    </source>
</reference>
<dbReference type="AlphaFoldDB" id="A0AA36HCZ1"/>
<comment type="caution">
    <text evidence="1">The sequence shown here is derived from an EMBL/GenBank/DDBJ whole genome shotgun (WGS) entry which is preliminary data.</text>
</comment>
<protein>
    <submittedName>
        <fullName evidence="1">Uncharacterized protein</fullName>
    </submittedName>
</protein>
<gene>
    <name evidence="1" type="ORF">CYNAS_LOCUS20444</name>
</gene>
<dbReference type="Proteomes" id="UP001176961">
    <property type="component" value="Unassembled WGS sequence"/>
</dbReference>
<organism evidence="1 2">
    <name type="scientific">Cylicocyclus nassatus</name>
    <name type="common">Nematode worm</name>
    <dbReference type="NCBI Taxonomy" id="53992"/>
    <lineage>
        <taxon>Eukaryota</taxon>
        <taxon>Metazoa</taxon>
        <taxon>Ecdysozoa</taxon>
        <taxon>Nematoda</taxon>
        <taxon>Chromadorea</taxon>
        <taxon>Rhabditida</taxon>
        <taxon>Rhabditina</taxon>
        <taxon>Rhabditomorpha</taxon>
        <taxon>Strongyloidea</taxon>
        <taxon>Strongylidae</taxon>
        <taxon>Cylicocyclus</taxon>
    </lineage>
</organism>
<evidence type="ECO:0000313" key="2">
    <source>
        <dbReference type="Proteomes" id="UP001176961"/>
    </source>
</evidence>
<keyword evidence="2" id="KW-1185">Reference proteome</keyword>
<proteinExistence type="predicted"/>
<name>A0AA36HCZ1_CYLNA</name>